<evidence type="ECO:0000313" key="2">
    <source>
        <dbReference type="EMBL" id="SUK46827.1"/>
    </source>
</evidence>
<accession>A0A380DRN6</accession>
<dbReference type="Proteomes" id="UP000254502">
    <property type="component" value="Unassembled WGS sequence"/>
</dbReference>
<feature type="transmembrane region" description="Helical" evidence="1">
    <location>
        <begin position="49"/>
        <end position="67"/>
    </location>
</feature>
<dbReference type="EMBL" id="UHAQ01000002">
    <property type="protein sequence ID" value="SUK46827.1"/>
    <property type="molecule type" value="Genomic_DNA"/>
</dbReference>
<reference evidence="2 3" key="1">
    <citation type="submission" date="2018-06" db="EMBL/GenBank/DDBJ databases">
        <authorList>
            <consortium name="Pathogen Informatics"/>
            <person name="Doyle S."/>
        </authorList>
    </citation>
    <scope>NUCLEOTIDE SEQUENCE [LARGE SCALE GENOMIC DNA]</scope>
    <source>
        <strain evidence="2 3">NCTC5664</strain>
    </source>
</reference>
<gene>
    <name evidence="2" type="ORF">NCTC5664_01571</name>
</gene>
<sequence>MKKIKEVVHHDNSINWCNVLILLIISFVPNYRAMKSAKEQGSNATRATIMVGIDIILIVLIIVTLLLKYM</sequence>
<feature type="transmembrane region" description="Helical" evidence="1">
    <location>
        <begin position="12"/>
        <end position="29"/>
    </location>
</feature>
<name>A0A380DRN6_STAAU</name>
<protein>
    <submittedName>
        <fullName evidence="2">Uncharacterized protein</fullName>
    </submittedName>
</protein>
<evidence type="ECO:0000256" key="1">
    <source>
        <dbReference type="SAM" id="Phobius"/>
    </source>
</evidence>
<keyword evidence="1" id="KW-0472">Membrane</keyword>
<keyword evidence="1" id="KW-0812">Transmembrane</keyword>
<evidence type="ECO:0000313" key="3">
    <source>
        <dbReference type="Proteomes" id="UP000254502"/>
    </source>
</evidence>
<proteinExistence type="predicted"/>
<keyword evidence="1" id="KW-1133">Transmembrane helix</keyword>
<dbReference type="AlphaFoldDB" id="A0A380DRN6"/>
<organism evidence="2 3">
    <name type="scientific">Staphylococcus aureus</name>
    <dbReference type="NCBI Taxonomy" id="1280"/>
    <lineage>
        <taxon>Bacteria</taxon>
        <taxon>Bacillati</taxon>
        <taxon>Bacillota</taxon>
        <taxon>Bacilli</taxon>
        <taxon>Bacillales</taxon>
        <taxon>Staphylococcaceae</taxon>
        <taxon>Staphylococcus</taxon>
    </lineage>
</organism>